<accession>A0ABW6ICL6</accession>
<proteinExistence type="predicted"/>
<evidence type="ECO:0000256" key="5">
    <source>
        <dbReference type="SAM" id="Phobius"/>
    </source>
</evidence>
<comment type="caution">
    <text evidence="7">The sequence shown here is derived from an EMBL/GenBank/DDBJ whole genome shotgun (WGS) entry which is preliminary data.</text>
</comment>
<feature type="transmembrane region" description="Helical" evidence="5">
    <location>
        <begin position="57"/>
        <end position="76"/>
    </location>
</feature>
<dbReference type="Gene3D" id="1.20.1560.10">
    <property type="entry name" value="ABC transporter type 1, transmembrane domain"/>
    <property type="match status" value="1"/>
</dbReference>
<dbReference type="Proteomes" id="UP001600165">
    <property type="component" value="Unassembled WGS sequence"/>
</dbReference>
<evidence type="ECO:0000313" key="8">
    <source>
        <dbReference type="Proteomes" id="UP001600165"/>
    </source>
</evidence>
<keyword evidence="3 5" id="KW-1133">Transmembrane helix</keyword>
<evidence type="ECO:0000256" key="1">
    <source>
        <dbReference type="ARBA" id="ARBA00004651"/>
    </source>
</evidence>
<organism evidence="7 8">
    <name type="scientific">Almyronema epifaneia S1</name>
    <dbReference type="NCBI Taxonomy" id="2991925"/>
    <lineage>
        <taxon>Bacteria</taxon>
        <taxon>Bacillati</taxon>
        <taxon>Cyanobacteriota</taxon>
        <taxon>Cyanophyceae</taxon>
        <taxon>Nodosilineales</taxon>
        <taxon>Nodosilineaceae</taxon>
        <taxon>Almyronema</taxon>
        <taxon>Almyronema epifaneia</taxon>
    </lineage>
</organism>
<evidence type="ECO:0000256" key="2">
    <source>
        <dbReference type="ARBA" id="ARBA00022692"/>
    </source>
</evidence>
<evidence type="ECO:0000256" key="4">
    <source>
        <dbReference type="ARBA" id="ARBA00023136"/>
    </source>
</evidence>
<evidence type="ECO:0000256" key="3">
    <source>
        <dbReference type="ARBA" id="ARBA00022989"/>
    </source>
</evidence>
<sequence>MNTNLEKTLRHIFSNYRGSILLTYGLTLLENLFELIHPLTIGIAINGLLKQSYGSMMPFAAAWLVHALLSVFRQIYDTRIFSRIYTNLATSTVLEQTKQGISFSQIAARSSLSREFVSFFERDIPEIINSLFGFVGALVMLFIYDWQIGFYCLLLLLPLSIVNYAYFRRTRSLHQRLNNQLESEVSVLSCQQPDAIQFHYKALAKWRIQLSNAEAMTWLILEIFIVGVFATMLIRTVIVLGAKTGDIYAIISYTWNYRQSLDRVPFLVQQFNLLQDIGSRISGGSPI</sequence>
<evidence type="ECO:0000313" key="7">
    <source>
        <dbReference type="EMBL" id="MFE4105923.1"/>
    </source>
</evidence>
<dbReference type="SUPFAM" id="SSF90123">
    <property type="entry name" value="ABC transporter transmembrane region"/>
    <property type="match status" value="1"/>
</dbReference>
<reference evidence="7 8" key="1">
    <citation type="submission" date="2024-10" db="EMBL/GenBank/DDBJ databases">
        <authorList>
            <person name="Ratan Roy A."/>
            <person name="Morales Sandoval P.H."/>
            <person name="De Los Santos Villalobos S."/>
            <person name="Chakraborty S."/>
            <person name="Mukherjee J."/>
        </authorList>
    </citation>
    <scope>NUCLEOTIDE SEQUENCE [LARGE SCALE GENOMIC DNA]</scope>
    <source>
        <strain evidence="7 8">S1</strain>
    </source>
</reference>
<feature type="transmembrane region" description="Helical" evidence="5">
    <location>
        <begin position="124"/>
        <end position="142"/>
    </location>
</feature>
<comment type="subcellular location">
    <subcellularLocation>
        <location evidence="1">Cell membrane</location>
        <topology evidence="1">Multi-pass membrane protein</topology>
    </subcellularLocation>
</comment>
<dbReference type="InterPro" id="IPR036640">
    <property type="entry name" value="ABC1_TM_sf"/>
</dbReference>
<protein>
    <submittedName>
        <fullName evidence="7">ABC transporter six-transmembrane domain-containing protein</fullName>
    </submittedName>
</protein>
<dbReference type="RefSeq" id="WP_377963176.1">
    <property type="nucleotide sequence ID" value="NZ_JBHZOL010000043.1"/>
</dbReference>
<keyword evidence="4 5" id="KW-0472">Membrane</keyword>
<keyword evidence="2 5" id="KW-0812">Transmembrane</keyword>
<feature type="domain" description="ABC transmembrane type-1" evidence="6">
    <location>
        <begin position="118"/>
        <end position="181"/>
    </location>
</feature>
<evidence type="ECO:0000259" key="6">
    <source>
        <dbReference type="PROSITE" id="PS50929"/>
    </source>
</evidence>
<name>A0ABW6ICL6_9CYAN</name>
<dbReference type="Pfam" id="PF13748">
    <property type="entry name" value="ABC_membrane_3"/>
    <property type="match status" value="1"/>
</dbReference>
<dbReference type="EMBL" id="JBHZOL010000043">
    <property type="protein sequence ID" value="MFE4105923.1"/>
    <property type="molecule type" value="Genomic_DNA"/>
</dbReference>
<dbReference type="PROSITE" id="PS50929">
    <property type="entry name" value="ABC_TM1F"/>
    <property type="match status" value="1"/>
</dbReference>
<keyword evidence="8" id="KW-1185">Reference proteome</keyword>
<gene>
    <name evidence="7" type="ORF">ACFVKH_06530</name>
</gene>
<feature type="transmembrane region" description="Helical" evidence="5">
    <location>
        <begin position="148"/>
        <end position="167"/>
    </location>
</feature>
<feature type="transmembrane region" description="Helical" evidence="5">
    <location>
        <begin position="215"/>
        <end position="234"/>
    </location>
</feature>
<feature type="transmembrane region" description="Helical" evidence="5">
    <location>
        <begin position="21"/>
        <end position="45"/>
    </location>
</feature>
<dbReference type="InterPro" id="IPR011527">
    <property type="entry name" value="ABC1_TM_dom"/>
</dbReference>